<dbReference type="InterPro" id="IPR016177">
    <property type="entry name" value="DNA-bd_dom_sf"/>
</dbReference>
<feature type="region of interest" description="Disordered" evidence="9">
    <location>
        <begin position="95"/>
        <end position="132"/>
    </location>
</feature>
<dbReference type="SUPFAM" id="SSF54171">
    <property type="entry name" value="DNA-binding domain"/>
    <property type="match status" value="1"/>
</dbReference>
<keyword evidence="6" id="KW-0804">Transcription</keyword>
<feature type="domain" description="AP2/ERF" evidence="10">
    <location>
        <begin position="132"/>
        <end position="189"/>
    </location>
</feature>
<evidence type="ECO:0000256" key="8">
    <source>
        <dbReference type="ARBA" id="ARBA00024343"/>
    </source>
</evidence>
<keyword evidence="11" id="KW-1185">Reference proteome</keyword>
<sequence length="367" mass="41087">MEEFIDFRPLKYTEHKTSVTKYTKKSPAKLSSSASSSSSAVDHHHHHQSLRKVSICFTDPDATDSSSDEDEQDFLFPRRRVKRFVNEITVEPACNNTTTGGVSLKDKKRLSSSADESQSPAKRHLVAGQTKKYRGVRQRPWGKWAAEIRDPEQRRRIWLGTFETAEEAAVVYDNAAIRLRGPDALTNFSIPPQEKEEEEEEPEPVIDTKPEINITTTTTTTTSCSESTEDFQHLSSPTSVLNLQSEEIQQIQQPFKSAKPEPGISDAPWWHTGFGTCSGETDDSFPLDTPFLDNYFNESPPEMSIFDQTMGGMGQVFSENDDIFGDMFLDGQSINIGDELMTSSSIKDIGSMFSDFDDSLISDLLVA</sequence>
<comment type="similarity">
    <text evidence="8">Belongs to the AP2/ERF transcription factor family. ERF subfamily.</text>
</comment>
<gene>
    <name evidence="12" type="primary">LOC104761340</name>
</gene>
<evidence type="ECO:0000256" key="7">
    <source>
        <dbReference type="ARBA" id="ARBA00023242"/>
    </source>
</evidence>
<evidence type="ECO:0000259" key="10">
    <source>
        <dbReference type="PROSITE" id="PS51032"/>
    </source>
</evidence>
<reference evidence="12" key="2">
    <citation type="submission" date="2025-08" db="UniProtKB">
        <authorList>
            <consortium name="RefSeq"/>
        </authorList>
    </citation>
    <scope>IDENTIFICATION</scope>
    <source>
        <tissue evidence="12">Leaf</tissue>
    </source>
</reference>
<dbReference type="Gene3D" id="3.30.730.10">
    <property type="entry name" value="AP2/ERF domain"/>
    <property type="match status" value="1"/>
</dbReference>
<protein>
    <submittedName>
        <fullName evidence="12">Ethylene-responsive transcription factor CRF3-like</fullName>
    </submittedName>
</protein>
<dbReference type="PROSITE" id="PS51032">
    <property type="entry name" value="AP2_ERF"/>
    <property type="match status" value="1"/>
</dbReference>
<proteinExistence type="inferred from homology"/>
<keyword evidence="5" id="KW-0010">Activator</keyword>
<keyword evidence="4" id="KW-0238">DNA-binding</keyword>
<evidence type="ECO:0000256" key="9">
    <source>
        <dbReference type="SAM" id="MobiDB-lite"/>
    </source>
</evidence>
<dbReference type="CDD" id="cd00018">
    <property type="entry name" value="AP2"/>
    <property type="match status" value="1"/>
</dbReference>
<feature type="region of interest" description="Disordered" evidence="9">
    <location>
        <begin position="16"/>
        <end position="52"/>
    </location>
</feature>
<evidence type="ECO:0000256" key="4">
    <source>
        <dbReference type="ARBA" id="ARBA00023125"/>
    </source>
</evidence>
<feature type="compositionally biased region" description="Polar residues" evidence="9">
    <location>
        <begin position="111"/>
        <end position="120"/>
    </location>
</feature>
<dbReference type="InterPro" id="IPR050913">
    <property type="entry name" value="AP2/ERF_ERF"/>
</dbReference>
<dbReference type="InterPro" id="IPR001471">
    <property type="entry name" value="AP2/ERF_dom"/>
</dbReference>
<dbReference type="Pfam" id="PF00847">
    <property type="entry name" value="AP2"/>
    <property type="match status" value="1"/>
</dbReference>
<feature type="compositionally biased region" description="Low complexity" evidence="9">
    <location>
        <begin position="28"/>
        <end position="40"/>
    </location>
</feature>
<name>A0ABM0X9L3_CAMSA</name>
<dbReference type="Proteomes" id="UP000694864">
    <property type="component" value="Chromosome 18"/>
</dbReference>
<evidence type="ECO:0000256" key="5">
    <source>
        <dbReference type="ARBA" id="ARBA00023159"/>
    </source>
</evidence>
<dbReference type="PRINTS" id="PR00367">
    <property type="entry name" value="ETHRSPELEMNT"/>
</dbReference>
<dbReference type="PANTHER" id="PTHR31194">
    <property type="entry name" value="SHN SHINE , DNA BINDING / TRANSCRIPTION FACTOR"/>
    <property type="match status" value="1"/>
</dbReference>
<feature type="compositionally biased region" description="Basic residues" evidence="9">
    <location>
        <begin position="121"/>
        <end position="132"/>
    </location>
</feature>
<keyword evidence="7" id="KW-0539">Nucleus</keyword>
<comment type="subcellular location">
    <subcellularLocation>
        <location evidence="1">Nucleus</location>
    </subcellularLocation>
</comment>
<accession>A0ABM0X9L3</accession>
<keyword evidence="2" id="KW-0936">Ethylene signaling pathway</keyword>
<dbReference type="RefSeq" id="XP_010482718.1">
    <property type="nucleotide sequence ID" value="XM_010484416.2"/>
</dbReference>
<reference evidence="11" key="1">
    <citation type="journal article" date="2014" name="Nat. Commun.">
        <title>The emerging biofuel crop Camelina sativa retains a highly undifferentiated hexaploid genome structure.</title>
        <authorList>
            <person name="Kagale S."/>
            <person name="Koh C."/>
            <person name="Nixon J."/>
            <person name="Bollina V."/>
            <person name="Clarke W.E."/>
            <person name="Tuteja R."/>
            <person name="Spillane C."/>
            <person name="Robinson S.J."/>
            <person name="Links M.G."/>
            <person name="Clarke C."/>
            <person name="Higgins E.E."/>
            <person name="Huebert T."/>
            <person name="Sharpe A.G."/>
            <person name="Parkin I.A."/>
        </authorList>
    </citation>
    <scope>NUCLEOTIDE SEQUENCE [LARGE SCALE GENOMIC DNA]</scope>
    <source>
        <strain evidence="11">cv. DH55</strain>
    </source>
</reference>
<dbReference type="PANTHER" id="PTHR31194:SF117">
    <property type="entry name" value="ETHYLENE-RESPONSIVE TRANSCRIPTION FACTOR CRF3-RELATED"/>
    <property type="match status" value="1"/>
</dbReference>
<dbReference type="GeneID" id="104761340"/>
<evidence type="ECO:0000256" key="2">
    <source>
        <dbReference type="ARBA" id="ARBA00022745"/>
    </source>
</evidence>
<dbReference type="InterPro" id="IPR036955">
    <property type="entry name" value="AP2/ERF_dom_sf"/>
</dbReference>
<keyword evidence="3" id="KW-0805">Transcription regulation</keyword>
<evidence type="ECO:0000256" key="3">
    <source>
        <dbReference type="ARBA" id="ARBA00023015"/>
    </source>
</evidence>
<evidence type="ECO:0000313" key="11">
    <source>
        <dbReference type="Proteomes" id="UP000694864"/>
    </source>
</evidence>
<evidence type="ECO:0000313" key="12">
    <source>
        <dbReference type="RefSeq" id="XP_010482718.1"/>
    </source>
</evidence>
<dbReference type="SMART" id="SM00380">
    <property type="entry name" value="AP2"/>
    <property type="match status" value="1"/>
</dbReference>
<evidence type="ECO:0000256" key="1">
    <source>
        <dbReference type="ARBA" id="ARBA00004123"/>
    </source>
</evidence>
<organism evidence="11 12">
    <name type="scientific">Camelina sativa</name>
    <name type="common">False flax</name>
    <name type="synonym">Myagrum sativum</name>
    <dbReference type="NCBI Taxonomy" id="90675"/>
    <lineage>
        <taxon>Eukaryota</taxon>
        <taxon>Viridiplantae</taxon>
        <taxon>Streptophyta</taxon>
        <taxon>Embryophyta</taxon>
        <taxon>Tracheophyta</taxon>
        <taxon>Spermatophyta</taxon>
        <taxon>Magnoliopsida</taxon>
        <taxon>eudicotyledons</taxon>
        <taxon>Gunneridae</taxon>
        <taxon>Pentapetalae</taxon>
        <taxon>rosids</taxon>
        <taxon>malvids</taxon>
        <taxon>Brassicales</taxon>
        <taxon>Brassicaceae</taxon>
        <taxon>Camelineae</taxon>
        <taxon>Camelina</taxon>
    </lineage>
</organism>
<evidence type="ECO:0000256" key="6">
    <source>
        <dbReference type="ARBA" id="ARBA00023163"/>
    </source>
</evidence>